<name>A7I0A4_CAMHC</name>
<dbReference type="KEGG" id="cha:CHAB381_0343"/>
<organism evidence="2 3">
    <name type="scientific">Campylobacter hominis (strain ATCC BAA-381 / DSM 21671 / CCUG 45161 / LMG 19568 / NCTC 13146 / CH001A)</name>
    <dbReference type="NCBI Taxonomy" id="360107"/>
    <lineage>
        <taxon>Bacteria</taxon>
        <taxon>Pseudomonadati</taxon>
        <taxon>Campylobacterota</taxon>
        <taxon>Epsilonproteobacteria</taxon>
        <taxon>Campylobacterales</taxon>
        <taxon>Campylobacteraceae</taxon>
        <taxon>Campylobacter</taxon>
    </lineage>
</organism>
<keyword evidence="3" id="KW-1185">Reference proteome</keyword>
<protein>
    <submittedName>
        <fullName evidence="2">Uncharacterized protein</fullName>
    </submittedName>
</protein>
<dbReference type="AlphaFoldDB" id="A7I0A4"/>
<sequence>MEYHGFCHLKSPRYSVKFFFNHHKIISLFISFLKLSDNAFIILFILLQGKFIINLTIFS</sequence>
<dbReference type="HOGENOM" id="CLU_2951587_0_0_7"/>
<evidence type="ECO:0000313" key="3">
    <source>
        <dbReference type="Proteomes" id="UP000002407"/>
    </source>
</evidence>
<dbReference type="Proteomes" id="UP000002407">
    <property type="component" value="Chromosome"/>
</dbReference>
<proteinExistence type="predicted"/>
<dbReference type="EMBL" id="CP000776">
    <property type="protein sequence ID" value="ABS51315.1"/>
    <property type="molecule type" value="Genomic_DNA"/>
</dbReference>
<keyword evidence="1" id="KW-1133">Transmembrane helix</keyword>
<feature type="transmembrane region" description="Helical" evidence="1">
    <location>
        <begin position="25"/>
        <end position="47"/>
    </location>
</feature>
<gene>
    <name evidence="2" type="ordered locus">CHAB381_0343</name>
</gene>
<evidence type="ECO:0000313" key="2">
    <source>
        <dbReference type="EMBL" id="ABS51315.1"/>
    </source>
</evidence>
<keyword evidence="1" id="KW-0812">Transmembrane</keyword>
<reference evidence="3" key="1">
    <citation type="submission" date="2007-07" db="EMBL/GenBank/DDBJ databases">
        <title>Complete genome sequence of Campylobacter hominis ATCC BAA-381, a commensal isolated from the human gastrointestinal tract.</title>
        <authorList>
            <person name="Fouts D.E."/>
            <person name="Mongodin E.F."/>
            <person name="Puiu D."/>
            <person name="Sebastian Y."/>
            <person name="Miller W.G."/>
            <person name="Mandrell R.E."/>
            <person name="Nelson K.E."/>
        </authorList>
    </citation>
    <scope>NUCLEOTIDE SEQUENCE [LARGE SCALE GENOMIC DNA]</scope>
    <source>
        <strain evidence="3">ATCC BAA-381 / LMG 19568 / NCTC 13146 / CH001A</strain>
    </source>
</reference>
<evidence type="ECO:0000256" key="1">
    <source>
        <dbReference type="SAM" id="Phobius"/>
    </source>
</evidence>
<accession>A7I0A4</accession>
<keyword evidence="1" id="KW-0472">Membrane</keyword>